<name>A0A9J6FE45_HAELO</name>
<evidence type="ECO:0000313" key="2">
    <source>
        <dbReference type="EMBL" id="KAH9361274.1"/>
    </source>
</evidence>
<feature type="compositionally biased region" description="Acidic residues" evidence="1">
    <location>
        <begin position="1123"/>
        <end position="1132"/>
    </location>
</feature>
<accession>A0A9J6FE45</accession>
<organism evidence="2 3">
    <name type="scientific">Haemaphysalis longicornis</name>
    <name type="common">Bush tick</name>
    <dbReference type="NCBI Taxonomy" id="44386"/>
    <lineage>
        <taxon>Eukaryota</taxon>
        <taxon>Metazoa</taxon>
        <taxon>Ecdysozoa</taxon>
        <taxon>Arthropoda</taxon>
        <taxon>Chelicerata</taxon>
        <taxon>Arachnida</taxon>
        <taxon>Acari</taxon>
        <taxon>Parasitiformes</taxon>
        <taxon>Ixodida</taxon>
        <taxon>Ixodoidea</taxon>
        <taxon>Ixodidae</taxon>
        <taxon>Haemaphysalinae</taxon>
        <taxon>Haemaphysalis</taxon>
    </lineage>
</organism>
<feature type="compositionally biased region" description="Polar residues" evidence="1">
    <location>
        <begin position="1144"/>
        <end position="1155"/>
    </location>
</feature>
<feature type="compositionally biased region" description="Polar residues" evidence="1">
    <location>
        <begin position="56"/>
        <end position="65"/>
    </location>
</feature>
<keyword evidence="3" id="KW-1185">Reference proteome</keyword>
<dbReference type="VEuPathDB" id="VectorBase:HLOH_061145"/>
<feature type="compositionally biased region" description="Basic and acidic residues" evidence="1">
    <location>
        <begin position="34"/>
        <end position="43"/>
    </location>
</feature>
<dbReference type="AlphaFoldDB" id="A0A9J6FE45"/>
<dbReference type="Proteomes" id="UP000821853">
    <property type="component" value="Chromosome 1"/>
</dbReference>
<proteinExistence type="predicted"/>
<comment type="caution">
    <text evidence="2">The sequence shown here is derived from an EMBL/GenBank/DDBJ whole genome shotgun (WGS) entry which is preliminary data.</text>
</comment>
<feature type="compositionally biased region" description="Acidic residues" evidence="1">
    <location>
        <begin position="745"/>
        <end position="754"/>
    </location>
</feature>
<feature type="region of interest" description="Disordered" evidence="1">
    <location>
        <begin position="1116"/>
        <end position="1155"/>
    </location>
</feature>
<gene>
    <name evidence="2" type="ORF">HPB48_006836</name>
</gene>
<feature type="region of interest" description="Disordered" evidence="1">
    <location>
        <begin position="1"/>
        <end position="88"/>
    </location>
</feature>
<feature type="compositionally biased region" description="Basic and acidic residues" evidence="1">
    <location>
        <begin position="144"/>
        <end position="158"/>
    </location>
</feature>
<feature type="region of interest" description="Disordered" evidence="1">
    <location>
        <begin position="106"/>
        <end position="161"/>
    </location>
</feature>
<feature type="compositionally biased region" description="Basic and acidic residues" evidence="1">
    <location>
        <begin position="755"/>
        <end position="766"/>
    </location>
</feature>
<feature type="region of interest" description="Disordered" evidence="1">
    <location>
        <begin position="669"/>
        <end position="700"/>
    </location>
</feature>
<dbReference type="OrthoDB" id="10692410at2759"/>
<evidence type="ECO:0000313" key="3">
    <source>
        <dbReference type="Proteomes" id="UP000821853"/>
    </source>
</evidence>
<protein>
    <submittedName>
        <fullName evidence="2">Uncharacterized protein</fullName>
    </submittedName>
</protein>
<dbReference type="EMBL" id="JABSTR010000001">
    <property type="protein sequence ID" value="KAH9361274.1"/>
    <property type="molecule type" value="Genomic_DNA"/>
</dbReference>
<evidence type="ECO:0000256" key="1">
    <source>
        <dbReference type="SAM" id="MobiDB-lite"/>
    </source>
</evidence>
<reference evidence="2 3" key="1">
    <citation type="journal article" date="2020" name="Cell">
        <title>Large-Scale Comparative Analyses of Tick Genomes Elucidate Their Genetic Diversity and Vector Capacities.</title>
        <authorList>
            <consortium name="Tick Genome and Microbiome Consortium (TIGMIC)"/>
            <person name="Jia N."/>
            <person name="Wang J."/>
            <person name="Shi W."/>
            <person name="Du L."/>
            <person name="Sun Y."/>
            <person name="Zhan W."/>
            <person name="Jiang J.F."/>
            <person name="Wang Q."/>
            <person name="Zhang B."/>
            <person name="Ji P."/>
            <person name="Bell-Sakyi L."/>
            <person name="Cui X.M."/>
            <person name="Yuan T.T."/>
            <person name="Jiang B.G."/>
            <person name="Yang W.F."/>
            <person name="Lam T.T."/>
            <person name="Chang Q.C."/>
            <person name="Ding S.J."/>
            <person name="Wang X.J."/>
            <person name="Zhu J.G."/>
            <person name="Ruan X.D."/>
            <person name="Zhao L."/>
            <person name="Wei J.T."/>
            <person name="Ye R.Z."/>
            <person name="Que T.C."/>
            <person name="Du C.H."/>
            <person name="Zhou Y.H."/>
            <person name="Cheng J.X."/>
            <person name="Dai P.F."/>
            <person name="Guo W.B."/>
            <person name="Han X.H."/>
            <person name="Huang E.J."/>
            <person name="Li L.F."/>
            <person name="Wei W."/>
            <person name="Gao Y.C."/>
            <person name="Liu J.Z."/>
            <person name="Shao H.Z."/>
            <person name="Wang X."/>
            <person name="Wang C.C."/>
            <person name="Yang T.C."/>
            <person name="Huo Q.B."/>
            <person name="Li W."/>
            <person name="Chen H.Y."/>
            <person name="Chen S.E."/>
            <person name="Zhou L.G."/>
            <person name="Ni X.B."/>
            <person name="Tian J.H."/>
            <person name="Sheng Y."/>
            <person name="Liu T."/>
            <person name="Pan Y.S."/>
            <person name="Xia L.Y."/>
            <person name="Li J."/>
            <person name="Zhao F."/>
            <person name="Cao W.C."/>
        </authorList>
    </citation>
    <scope>NUCLEOTIDE SEQUENCE [LARGE SCALE GENOMIC DNA]</scope>
    <source>
        <strain evidence="2">HaeL-2018</strain>
    </source>
</reference>
<feature type="region of interest" description="Disordered" evidence="1">
    <location>
        <begin position="740"/>
        <end position="774"/>
    </location>
</feature>
<sequence length="1267" mass="136136">MSSSVSRSSKDDHRGSAASAPSDHDEAESLTFFQKKEFFEKLSEQSPPQEALSASRLGSTPSLDTALTRPAVSVKPRPRSESLTSQGEIVEESIVFAERLRLFQGGTQASSGPSAGFPQLDDLAEQQPHQGTEEKGQVAPDPSQPRRLEESQDLEGKGGTRLLVHTSDADKEALDVCSVQVSEDARDQQFSRMRVRVPALEESVAPTESPQPKVSPLRDAYKDSLLTAQQESGQAGKPADPSTVVDDVCLEHGAAADLTVSKAELPNQTNKDTFDRPLTRERDASSLFSSQSHLLASGLQMGIVAGPGILQQGIIASSQSGILETLSSSPTDLMASEFPLRSDVSPEQVGPTEESRGRDVGRIGALVAAAPVAVLPVSDILSGKQLEMLDIAQVPEESSLLEAGVQRPTHGELSQSCPKEKTMIKTEYADIQHKLSSAFGESLAPVESKTSIIQGMPKEVLEAFDRSTQEFVASKLDDEESEQIMHIASATTDSVPREFIPEQGEKVARGATSEPDLEEPARDAASHLTALHLASEHVEIPTEEEMVEEEKLQALMASRLGSESVTREIDEDIYRQDIEEFIAVLEDYEPLPAGHLAKLKPGSRDSEPTLDSKFLSKTEREKDKKAKESSGCVEVCFVDDSTAYDPNSSSQLMGSEGSGLLTEEHSLAKHHDPATLEPSVSGHKDDLTSVPSKTKFKEKEEEHLDESFLISHDREGTSSFSCVGVEVKDQQCVERSLEVTRVSECEESPADDDLVDRAHESTKIDRSPLSTDGSAKDLEALQKGSDSNVQELLDLGNKISDVPLSYGSDDREKESSPEKAVAVAAEVAASLAEYSSHHVVSAGCLEAGADVPCSSDEDQQKELSKYKEVELAIPFLHAGSSSLEEEVEDGGSFSSGDLQAEKIAEFLTADSDLSSEMIHFPQVFQDNLASSLASSTAPSGEKRVGFVLDGATAVLEPDRQGEIEEASRIVDSVVHMASSLVESLHPVGPDVASSEGLCDSGLVHAVGSPPEGSEISETFSQAGPMSAVEKDRQEGLFGVKEMYQVLKESRSTEDRVQYSVMGEPLIADEFDDDAERRRRSSPAAESMDDQAQIEKCSREVMMQLLDGFSKSDVELAEVRTEDEAPDIEDDVPSPEAGSQEEKSVPSSQDNSGDLQPQLSTEVEIGSQASGALAPLSELDYELCPDAERTSGDEVMATGVPPLEPGTSLLCCSEVSVACTLCILGTPACSRVRPLGYVSFGLKMRRTLLSHLLIIIGACTNGSLFLSV</sequence>
<feature type="region of interest" description="Disordered" evidence="1">
    <location>
        <begin position="1067"/>
        <end position="1092"/>
    </location>
</feature>
<feature type="compositionally biased region" description="Basic and acidic residues" evidence="1">
    <location>
        <begin position="614"/>
        <end position="625"/>
    </location>
</feature>
<feature type="region of interest" description="Disordered" evidence="1">
    <location>
        <begin position="596"/>
        <end position="625"/>
    </location>
</feature>